<keyword evidence="14" id="KW-1133">Transmembrane helix</keyword>
<sequence length="262" mass="29611">MSSQAPPPSPKPRVLASSSSSSSCSSPINFPYASQPDIIRANQKDIYYQKLLQDQVSSVFRTFFGTRTHLKWQNEVSLASDAAYRGLTTAAGSRTLGEEYCDIMHVQDRTLLHPSATARSALAFLYVFSPYLFARLVTELNNRVKRQSNQQALRQNLLRKAAAALSTIQKLSETHLHSIHLAIFYFSGAFYHISNRLLGIRYIFLRKLRPNEQQSGYELLGTLIVIQLLVKGYLDYRAGSKPSNNETDQDYNDPNAHYADKR</sequence>
<evidence type="ECO:0000256" key="7">
    <source>
        <dbReference type="ARBA" id="ARBA00022679"/>
    </source>
</evidence>
<keyword evidence="11" id="KW-0833">Ubl conjugation pathway</keyword>
<comment type="subcellular location">
    <subcellularLocation>
        <location evidence="2">Peroxisome membrane</location>
        <topology evidence="2">Multi-pass membrane protein</topology>
    </subcellularLocation>
</comment>
<reference evidence="19 20" key="1">
    <citation type="journal article" date="2019" name="Sci. Rep.">
        <title>Comparative genomics of chytrid fungi reveal insights into the obligate biotrophic and pathogenic lifestyle of Synchytrium endobioticum.</title>
        <authorList>
            <person name="van de Vossenberg B.T.L.H."/>
            <person name="Warris S."/>
            <person name="Nguyen H.D.T."/>
            <person name="van Gent-Pelzer M.P.E."/>
            <person name="Joly D.L."/>
            <person name="van de Geest H.C."/>
            <person name="Bonants P.J.M."/>
            <person name="Smith D.S."/>
            <person name="Levesque C.A."/>
            <person name="van der Lee T.A.J."/>
        </authorList>
    </citation>
    <scope>NUCLEOTIDE SEQUENCE [LARGE SCALE GENOMIC DNA]</scope>
    <source>
        <strain evidence="19 20">CBS 809.83</strain>
    </source>
</reference>
<dbReference type="Pfam" id="PF04757">
    <property type="entry name" value="Pex2_Pex12"/>
    <property type="match status" value="1"/>
</dbReference>
<evidence type="ECO:0000256" key="14">
    <source>
        <dbReference type="ARBA" id="ARBA00022989"/>
    </source>
</evidence>
<proteinExistence type="inferred from homology"/>
<dbReference type="GO" id="GO:0008270">
    <property type="term" value="F:zinc ion binding"/>
    <property type="evidence" value="ECO:0007669"/>
    <property type="project" value="UniProtKB-KW"/>
</dbReference>
<dbReference type="Proteomes" id="UP000318582">
    <property type="component" value="Unassembled WGS sequence"/>
</dbReference>
<dbReference type="PANTHER" id="PTHR23350:SF0">
    <property type="entry name" value="PEROXISOME BIOGENESIS FACTOR 10"/>
    <property type="match status" value="1"/>
</dbReference>
<comment type="catalytic activity">
    <reaction evidence="1">
        <text>S-ubiquitinyl-[E2 ubiquitin-conjugating enzyme]-L-cysteine + [acceptor protein]-L-lysine = [E2 ubiquitin-conjugating enzyme]-L-cysteine + N(6)-ubiquitinyl-[acceptor protein]-L-lysine.</text>
        <dbReference type="EC" id="2.3.2.27"/>
    </reaction>
</comment>
<dbReference type="PANTHER" id="PTHR23350">
    <property type="entry name" value="PEROXISOME ASSEMBLY PROTEIN 10"/>
    <property type="match status" value="1"/>
</dbReference>
<dbReference type="EMBL" id="QEAQ01000157">
    <property type="protein sequence ID" value="TPX54399.1"/>
    <property type="molecule type" value="Genomic_DNA"/>
</dbReference>
<feature type="domain" description="Pex N-terminal" evidence="18">
    <location>
        <begin position="46"/>
        <end position="235"/>
    </location>
</feature>
<dbReference type="GO" id="GO:0016567">
    <property type="term" value="P:protein ubiquitination"/>
    <property type="evidence" value="ECO:0007669"/>
    <property type="project" value="UniProtKB-ARBA"/>
</dbReference>
<evidence type="ECO:0000256" key="16">
    <source>
        <dbReference type="ARBA" id="ARBA00023140"/>
    </source>
</evidence>
<dbReference type="GO" id="GO:0016562">
    <property type="term" value="P:protein import into peroxisome matrix, receptor recycling"/>
    <property type="evidence" value="ECO:0007669"/>
    <property type="project" value="UniProtKB-ARBA"/>
</dbReference>
<dbReference type="EC" id="2.3.2.27" evidence="5"/>
<dbReference type="AlphaFoldDB" id="A0A507DRN1"/>
<keyword evidence="6" id="KW-0813">Transport</keyword>
<feature type="region of interest" description="Disordered" evidence="17">
    <location>
        <begin position="1"/>
        <end position="26"/>
    </location>
</feature>
<keyword evidence="20" id="KW-1185">Reference proteome</keyword>
<gene>
    <name evidence="19" type="ORF">PhCBS80983_g05950</name>
</gene>
<organism evidence="19 20">
    <name type="scientific">Powellomyces hirtus</name>
    <dbReference type="NCBI Taxonomy" id="109895"/>
    <lineage>
        <taxon>Eukaryota</taxon>
        <taxon>Fungi</taxon>
        <taxon>Fungi incertae sedis</taxon>
        <taxon>Chytridiomycota</taxon>
        <taxon>Chytridiomycota incertae sedis</taxon>
        <taxon>Chytridiomycetes</taxon>
        <taxon>Spizellomycetales</taxon>
        <taxon>Powellomycetaceae</taxon>
        <taxon>Powellomyces</taxon>
    </lineage>
</organism>
<evidence type="ECO:0000256" key="10">
    <source>
        <dbReference type="ARBA" id="ARBA00022771"/>
    </source>
</evidence>
<dbReference type="InterPro" id="IPR006845">
    <property type="entry name" value="Pex_N"/>
</dbReference>
<evidence type="ECO:0000256" key="13">
    <source>
        <dbReference type="ARBA" id="ARBA00022927"/>
    </source>
</evidence>
<dbReference type="InterPro" id="IPR025654">
    <property type="entry name" value="PEX2/10"/>
</dbReference>
<dbReference type="STRING" id="109895.A0A507DRN1"/>
<keyword evidence="15" id="KW-0472">Membrane</keyword>
<evidence type="ECO:0000256" key="5">
    <source>
        <dbReference type="ARBA" id="ARBA00012483"/>
    </source>
</evidence>
<keyword evidence="10" id="KW-0863">Zinc-finger</keyword>
<dbReference type="GO" id="GO:0061630">
    <property type="term" value="F:ubiquitin protein ligase activity"/>
    <property type="evidence" value="ECO:0007669"/>
    <property type="project" value="UniProtKB-EC"/>
</dbReference>
<evidence type="ECO:0000256" key="12">
    <source>
        <dbReference type="ARBA" id="ARBA00022833"/>
    </source>
</evidence>
<name>A0A507DRN1_9FUNG</name>
<evidence type="ECO:0000313" key="20">
    <source>
        <dbReference type="Proteomes" id="UP000318582"/>
    </source>
</evidence>
<evidence type="ECO:0000256" key="4">
    <source>
        <dbReference type="ARBA" id="ARBA00008704"/>
    </source>
</evidence>
<dbReference type="GO" id="GO:0005778">
    <property type="term" value="C:peroxisomal membrane"/>
    <property type="evidence" value="ECO:0007669"/>
    <property type="project" value="UniProtKB-SubCell"/>
</dbReference>
<evidence type="ECO:0000256" key="6">
    <source>
        <dbReference type="ARBA" id="ARBA00022448"/>
    </source>
</evidence>
<feature type="region of interest" description="Disordered" evidence="17">
    <location>
        <begin position="240"/>
        <end position="262"/>
    </location>
</feature>
<comment type="similarity">
    <text evidence="4">Belongs to the pex2/pex10/pex12 family.</text>
</comment>
<protein>
    <recommendedName>
        <fullName evidence="5">RING-type E3 ubiquitin transferase</fullName>
        <ecNumber evidence="5">2.3.2.27</ecNumber>
    </recommendedName>
</protein>
<keyword evidence="7" id="KW-0808">Transferase</keyword>
<evidence type="ECO:0000256" key="8">
    <source>
        <dbReference type="ARBA" id="ARBA00022692"/>
    </source>
</evidence>
<evidence type="ECO:0000259" key="18">
    <source>
        <dbReference type="Pfam" id="PF04757"/>
    </source>
</evidence>
<keyword evidence="16" id="KW-0576">Peroxisome</keyword>
<feature type="compositionally biased region" description="Pro residues" evidence="17">
    <location>
        <begin position="1"/>
        <end position="11"/>
    </location>
</feature>
<feature type="compositionally biased region" description="Low complexity" evidence="17">
    <location>
        <begin position="17"/>
        <end position="26"/>
    </location>
</feature>
<evidence type="ECO:0000256" key="15">
    <source>
        <dbReference type="ARBA" id="ARBA00023136"/>
    </source>
</evidence>
<keyword evidence="9" id="KW-0479">Metal-binding</keyword>
<keyword evidence="13" id="KW-0653">Protein transport</keyword>
<evidence type="ECO:0000313" key="19">
    <source>
        <dbReference type="EMBL" id="TPX54399.1"/>
    </source>
</evidence>
<evidence type="ECO:0000256" key="9">
    <source>
        <dbReference type="ARBA" id="ARBA00022723"/>
    </source>
</evidence>
<accession>A0A507DRN1</accession>
<comment type="pathway">
    <text evidence="3">Protein modification; protein ubiquitination.</text>
</comment>
<evidence type="ECO:0000256" key="17">
    <source>
        <dbReference type="SAM" id="MobiDB-lite"/>
    </source>
</evidence>
<evidence type="ECO:0000256" key="2">
    <source>
        <dbReference type="ARBA" id="ARBA00004585"/>
    </source>
</evidence>
<evidence type="ECO:0000256" key="1">
    <source>
        <dbReference type="ARBA" id="ARBA00000900"/>
    </source>
</evidence>
<evidence type="ECO:0000256" key="3">
    <source>
        <dbReference type="ARBA" id="ARBA00004906"/>
    </source>
</evidence>
<comment type="caution">
    <text evidence="19">The sequence shown here is derived from an EMBL/GenBank/DDBJ whole genome shotgun (WGS) entry which is preliminary data.</text>
</comment>
<keyword evidence="8" id="KW-0812">Transmembrane</keyword>
<keyword evidence="12" id="KW-0862">Zinc</keyword>
<evidence type="ECO:0000256" key="11">
    <source>
        <dbReference type="ARBA" id="ARBA00022786"/>
    </source>
</evidence>